<feature type="compositionally biased region" description="Acidic residues" evidence="1">
    <location>
        <begin position="19"/>
        <end position="33"/>
    </location>
</feature>
<comment type="caution">
    <text evidence="2">The sequence shown here is derived from an EMBL/GenBank/DDBJ whole genome shotgun (WGS) entry which is preliminary data.</text>
</comment>
<dbReference type="EMBL" id="VXIV02003268">
    <property type="protein sequence ID" value="KAF6018945.1"/>
    <property type="molecule type" value="Genomic_DNA"/>
</dbReference>
<feature type="compositionally biased region" description="Basic and acidic residues" evidence="1">
    <location>
        <begin position="108"/>
        <end position="126"/>
    </location>
</feature>
<reference evidence="2" key="1">
    <citation type="submission" date="2020-06" db="EMBL/GenBank/DDBJ databases">
        <title>Draft genome of Bugula neritina, a colonial animal packing powerful symbionts and potential medicines.</title>
        <authorList>
            <person name="Rayko M."/>
        </authorList>
    </citation>
    <scope>NUCLEOTIDE SEQUENCE [LARGE SCALE GENOMIC DNA]</scope>
    <source>
        <strain evidence="2">Kwan_BN1</strain>
    </source>
</reference>
<feature type="compositionally biased region" description="Acidic residues" evidence="1">
    <location>
        <begin position="93"/>
        <end position="107"/>
    </location>
</feature>
<dbReference type="Proteomes" id="UP000593567">
    <property type="component" value="Unassembled WGS sequence"/>
</dbReference>
<organism evidence="2 3">
    <name type="scientific">Bugula neritina</name>
    <name type="common">Brown bryozoan</name>
    <name type="synonym">Sertularia neritina</name>
    <dbReference type="NCBI Taxonomy" id="10212"/>
    <lineage>
        <taxon>Eukaryota</taxon>
        <taxon>Metazoa</taxon>
        <taxon>Spiralia</taxon>
        <taxon>Lophotrochozoa</taxon>
        <taxon>Bryozoa</taxon>
        <taxon>Gymnolaemata</taxon>
        <taxon>Cheilostomatida</taxon>
        <taxon>Flustrina</taxon>
        <taxon>Buguloidea</taxon>
        <taxon>Bugulidae</taxon>
        <taxon>Bugula</taxon>
    </lineage>
</organism>
<gene>
    <name evidence="2" type="ORF">EB796_022766</name>
</gene>
<keyword evidence="3" id="KW-1185">Reference proteome</keyword>
<feature type="compositionally biased region" description="Basic and acidic residues" evidence="1">
    <location>
        <begin position="1"/>
        <end position="18"/>
    </location>
</feature>
<dbReference type="AlphaFoldDB" id="A0A7J7IYR3"/>
<protein>
    <submittedName>
        <fullName evidence="2">Uncharacterized protein</fullName>
    </submittedName>
</protein>
<accession>A0A7J7IYR3</accession>
<feature type="region of interest" description="Disordered" evidence="1">
    <location>
        <begin position="1"/>
        <end position="126"/>
    </location>
</feature>
<sequence>MSSAEERRAARRRAREEAAATEEDVGGASNEDDERARKREERRRARAGDTAPVVEDVTDSREERRRRRRQGGDEEAEPSVEEDTRRSRRSRDEVEEVSVPDTSAEDEAAARAEEERIRQEQEEQERAEAERRAQSVLIRDICCFLVSFKNSFRIVSIDRHGLCKHVFFTQQIIIDFALADLKKEEEEKAQHKKQVLAEIVEPLEDSYSLEDMTSCIHCKKKVLQSPSGIVKVICQTRKQPYLSHTCNFFDSPKQEYFEYFNNIMTVV</sequence>
<evidence type="ECO:0000256" key="1">
    <source>
        <dbReference type="SAM" id="MobiDB-lite"/>
    </source>
</evidence>
<feature type="compositionally biased region" description="Basic and acidic residues" evidence="1">
    <location>
        <begin position="34"/>
        <end position="47"/>
    </location>
</feature>
<proteinExistence type="predicted"/>
<name>A0A7J7IYR3_BUGNE</name>
<evidence type="ECO:0000313" key="2">
    <source>
        <dbReference type="EMBL" id="KAF6018945.1"/>
    </source>
</evidence>
<evidence type="ECO:0000313" key="3">
    <source>
        <dbReference type="Proteomes" id="UP000593567"/>
    </source>
</evidence>